<evidence type="ECO:0000256" key="2">
    <source>
        <dbReference type="SAM" id="MobiDB-lite"/>
    </source>
</evidence>
<dbReference type="Gene3D" id="3.30.160.60">
    <property type="entry name" value="Classic Zinc Finger"/>
    <property type="match status" value="1"/>
</dbReference>
<sequence>MFYCSTCNVAFSSNKGLQQHMKGSRHIDRLNGTTKISKHSCGNCGKSYSHRQGLHVHRTTCKQSKAPAAETTPTPTPSVTEILEELKNTVLEERKQHQLEREEYKKEQQELRNQISILLDKHTTNNIPSSTTNNHNNTNNTNTNNIETQNITININAFGNENTDYIDDKAIIACIGRIYNSIPSLLEKIHFDPKHPENHNIKITNKKLPYASVMGNNQKWKTVDRKDAIESMVNNSYNMLDEKYTENKDKISESKQQHFKGFQAKFESEDKELMKQLKNEVDMMVLNGV</sequence>
<dbReference type="InterPro" id="IPR036236">
    <property type="entry name" value="Znf_C2H2_sf"/>
</dbReference>
<feature type="domain" description="C2H2-type" evidence="3">
    <location>
        <begin position="2"/>
        <end position="26"/>
    </location>
</feature>
<feature type="region of interest" description="Disordered" evidence="2">
    <location>
        <begin position="58"/>
        <end position="77"/>
    </location>
</feature>
<dbReference type="AlphaFoldDB" id="A0A6C0HI16"/>
<evidence type="ECO:0000259" key="3">
    <source>
        <dbReference type="PROSITE" id="PS50157"/>
    </source>
</evidence>
<dbReference type="SMART" id="SM00355">
    <property type="entry name" value="ZnF_C2H2"/>
    <property type="match status" value="2"/>
</dbReference>
<protein>
    <recommendedName>
        <fullName evidence="3">C2H2-type domain-containing protein</fullName>
    </recommendedName>
</protein>
<name>A0A6C0HI16_9ZZZZ</name>
<evidence type="ECO:0000256" key="1">
    <source>
        <dbReference type="SAM" id="Coils"/>
    </source>
</evidence>
<dbReference type="PROSITE" id="PS00028">
    <property type="entry name" value="ZINC_FINGER_C2H2_1"/>
    <property type="match status" value="1"/>
</dbReference>
<feature type="coiled-coil region" evidence="1">
    <location>
        <begin position="83"/>
        <end position="121"/>
    </location>
</feature>
<reference evidence="4" key="1">
    <citation type="journal article" date="2020" name="Nature">
        <title>Giant virus diversity and host interactions through global metagenomics.</title>
        <authorList>
            <person name="Schulz F."/>
            <person name="Roux S."/>
            <person name="Paez-Espino D."/>
            <person name="Jungbluth S."/>
            <person name="Walsh D.A."/>
            <person name="Denef V.J."/>
            <person name="McMahon K.D."/>
            <person name="Konstantinidis K.T."/>
            <person name="Eloe-Fadrosh E.A."/>
            <person name="Kyrpides N.C."/>
            <person name="Woyke T."/>
        </authorList>
    </citation>
    <scope>NUCLEOTIDE SEQUENCE</scope>
    <source>
        <strain evidence="4">GVMAG-M-3300023184-120</strain>
    </source>
</reference>
<dbReference type="Pfam" id="PF12874">
    <property type="entry name" value="zf-met"/>
    <property type="match status" value="1"/>
</dbReference>
<keyword evidence="1" id="KW-0175">Coiled coil</keyword>
<feature type="region of interest" description="Disordered" evidence="2">
    <location>
        <begin position="124"/>
        <end position="145"/>
    </location>
</feature>
<evidence type="ECO:0000313" key="4">
    <source>
        <dbReference type="EMBL" id="QHT80278.1"/>
    </source>
</evidence>
<dbReference type="PROSITE" id="PS50157">
    <property type="entry name" value="ZINC_FINGER_C2H2_2"/>
    <property type="match status" value="2"/>
</dbReference>
<dbReference type="SUPFAM" id="SSF57667">
    <property type="entry name" value="beta-beta-alpha zinc fingers"/>
    <property type="match status" value="1"/>
</dbReference>
<feature type="domain" description="C2H2-type" evidence="3">
    <location>
        <begin position="39"/>
        <end position="67"/>
    </location>
</feature>
<organism evidence="4">
    <name type="scientific">viral metagenome</name>
    <dbReference type="NCBI Taxonomy" id="1070528"/>
    <lineage>
        <taxon>unclassified sequences</taxon>
        <taxon>metagenomes</taxon>
        <taxon>organismal metagenomes</taxon>
    </lineage>
</organism>
<dbReference type="EMBL" id="MN739966">
    <property type="protein sequence ID" value="QHT80278.1"/>
    <property type="molecule type" value="Genomic_DNA"/>
</dbReference>
<dbReference type="InterPro" id="IPR013087">
    <property type="entry name" value="Znf_C2H2_type"/>
</dbReference>
<accession>A0A6C0HI16</accession>
<proteinExistence type="predicted"/>